<dbReference type="Proteomes" id="UP001595833">
    <property type="component" value="Unassembled WGS sequence"/>
</dbReference>
<evidence type="ECO:0000313" key="3">
    <source>
        <dbReference type="Proteomes" id="UP001595833"/>
    </source>
</evidence>
<keyword evidence="3" id="KW-1185">Reference proteome</keyword>
<feature type="signal peptide" evidence="1">
    <location>
        <begin position="1"/>
        <end position="34"/>
    </location>
</feature>
<organism evidence="2 3">
    <name type="scientific">Saccharothrix xinjiangensis</name>
    <dbReference type="NCBI Taxonomy" id="204798"/>
    <lineage>
        <taxon>Bacteria</taxon>
        <taxon>Bacillati</taxon>
        <taxon>Actinomycetota</taxon>
        <taxon>Actinomycetes</taxon>
        <taxon>Pseudonocardiales</taxon>
        <taxon>Pseudonocardiaceae</taxon>
        <taxon>Saccharothrix</taxon>
    </lineage>
</organism>
<sequence length="156" mass="18008">MTTKRDAVSIGWRTSAVLLMGSALGSVLAVPANAQSGDDIQRINEFLCEKDRSDRFLSKFADIQDRMPYTFRPSTLQPHRATREQLYDDPELTNRTRRAMCANLRDYNDALRRIMHLNQGEIEPEYDTEDELMAFYDRKIAEFDAAIEEEESSPPR</sequence>
<name>A0ABV9Y2M1_9PSEU</name>
<keyword evidence="1" id="KW-0732">Signal</keyword>
<proteinExistence type="predicted"/>
<feature type="chain" id="PRO_5047146438" evidence="1">
    <location>
        <begin position="35"/>
        <end position="156"/>
    </location>
</feature>
<evidence type="ECO:0000313" key="2">
    <source>
        <dbReference type="EMBL" id="MFC5055795.1"/>
    </source>
</evidence>
<dbReference type="EMBL" id="JBHSJB010000017">
    <property type="protein sequence ID" value="MFC5055795.1"/>
    <property type="molecule type" value="Genomic_DNA"/>
</dbReference>
<dbReference type="RefSeq" id="WP_344041719.1">
    <property type="nucleotide sequence ID" value="NZ_BAAAKE010000030.1"/>
</dbReference>
<comment type="caution">
    <text evidence="2">The sequence shown here is derived from an EMBL/GenBank/DDBJ whole genome shotgun (WGS) entry which is preliminary data.</text>
</comment>
<reference evidence="3" key="1">
    <citation type="journal article" date="2019" name="Int. J. Syst. Evol. Microbiol.">
        <title>The Global Catalogue of Microorganisms (GCM) 10K type strain sequencing project: providing services to taxonomists for standard genome sequencing and annotation.</title>
        <authorList>
            <consortium name="The Broad Institute Genomics Platform"/>
            <consortium name="The Broad Institute Genome Sequencing Center for Infectious Disease"/>
            <person name="Wu L."/>
            <person name="Ma J."/>
        </authorList>
    </citation>
    <scope>NUCLEOTIDE SEQUENCE [LARGE SCALE GENOMIC DNA]</scope>
    <source>
        <strain evidence="3">KCTC 12848</strain>
    </source>
</reference>
<protein>
    <submittedName>
        <fullName evidence="2">Uncharacterized protein</fullName>
    </submittedName>
</protein>
<gene>
    <name evidence="2" type="ORF">ACFPFM_18780</name>
</gene>
<accession>A0ABV9Y2M1</accession>
<evidence type="ECO:0000256" key="1">
    <source>
        <dbReference type="SAM" id="SignalP"/>
    </source>
</evidence>